<dbReference type="PANTHER" id="PTHR24189:SF50">
    <property type="entry name" value="ANKYRIN REPEAT AND SOCS BOX PROTEIN 2"/>
    <property type="match status" value="1"/>
</dbReference>
<dbReference type="PANTHER" id="PTHR24189">
    <property type="entry name" value="MYOTROPHIN"/>
    <property type="match status" value="1"/>
</dbReference>
<evidence type="ECO:0000256" key="4">
    <source>
        <dbReference type="SAM" id="MobiDB-lite"/>
    </source>
</evidence>
<evidence type="ECO:0000313" key="5">
    <source>
        <dbReference type="EMBL" id="MBM7591771.1"/>
    </source>
</evidence>
<dbReference type="InterPro" id="IPR002110">
    <property type="entry name" value="Ankyrin_rpt"/>
</dbReference>
<evidence type="ECO:0008006" key="7">
    <source>
        <dbReference type="Google" id="ProtNLM"/>
    </source>
</evidence>
<dbReference type="PROSITE" id="PS50297">
    <property type="entry name" value="ANK_REP_REGION"/>
    <property type="match status" value="1"/>
</dbReference>
<dbReference type="RefSeq" id="WP_204519464.1">
    <property type="nucleotide sequence ID" value="NZ_BAABIN010000036.1"/>
</dbReference>
<evidence type="ECO:0000256" key="3">
    <source>
        <dbReference type="PROSITE-ProRule" id="PRU00023"/>
    </source>
</evidence>
<dbReference type="AlphaFoldDB" id="A0A938Y4F6"/>
<dbReference type="InterPro" id="IPR036770">
    <property type="entry name" value="Ankyrin_rpt-contain_sf"/>
</dbReference>
<name>A0A938Y4F6_9BACL</name>
<dbReference type="PROSITE" id="PS51257">
    <property type="entry name" value="PROKAR_LIPOPROTEIN"/>
    <property type="match status" value="1"/>
</dbReference>
<organism evidence="5 6">
    <name type="scientific">Brevibacillus fulvus</name>
    <dbReference type="NCBI Taxonomy" id="1125967"/>
    <lineage>
        <taxon>Bacteria</taxon>
        <taxon>Bacillati</taxon>
        <taxon>Bacillota</taxon>
        <taxon>Bacilli</taxon>
        <taxon>Bacillales</taxon>
        <taxon>Paenibacillaceae</taxon>
        <taxon>Brevibacillus</taxon>
    </lineage>
</organism>
<feature type="compositionally biased region" description="Low complexity" evidence="4">
    <location>
        <begin position="24"/>
        <end position="44"/>
    </location>
</feature>
<evidence type="ECO:0000313" key="6">
    <source>
        <dbReference type="Proteomes" id="UP000717624"/>
    </source>
</evidence>
<dbReference type="SMART" id="SM00248">
    <property type="entry name" value="ANK"/>
    <property type="match status" value="3"/>
</dbReference>
<gene>
    <name evidence="5" type="ORF">JOD01_003423</name>
</gene>
<feature type="repeat" description="ANK" evidence="3">
    <location>
        <begin position="122"/>
        <end position="154"/>
    </location>
</feature>
<dbReference type="PROSITE" id="PS50088">
    <property type="entry name" value="ANK_REPEAT"/>
    <property type="match status" value="1"/>
</dbReference>
<accession>A0A938Y4F6</accession>
<sequence>MRHGKLINGILITSIVVAGCGQVQSTPPAQQPTTQVVQTSTSAPAPNPELDKQLVKAVEAIDSATVESLLKQGANPNTKDSSGEPLLLTTAFGSRDRNNFAFNKIAKILLEHKANPNATSSQGDSVLYWAAYNGNTEFVKMLLEAGADPNGKYRDGSTAIQAAEPFPEIVTLLHSAKGKTTPSDNNATDIENLPSITLELKGVDSSLEEIFRKNFSIVEKGHNNLIYRKSEIVQKLKEAFPQDRPDLANAKLTYDAASNEAYFTFQYSPNPQDLDTNYNKHFMDVKIASYYFIEESLISYFRQCQQELSQKGIQMKIPRRYVVFSVNDNQYLLLNRVADFRIELVVKLDNKQHPTSIFANLATGTLKVTVEKPQRQVTGKNSPEANLIAFFNAQ</sequence>
<dbReference type="Gene3D" id="1.25.40.20">
    <property type="entry name" value="Ankyrin repeat-containing domain"/>
    <property type="match status" value="1"/>
</dbReference>
<dbReference type="SUPFAM" id="SSF48403">
    <property type="entry name" value="Ankyrin repeat"/>
    <property type="match status" value="1"/>
</dbReference>
<dbReference type="InterPro" id="IPR050745">
    <property type="entry name" value="Multifunctional_regulatory"/>
</dbReference>
<evidence type="ECO:0000256" key="1">
    <source>
        <dbReference type="ARBA" id="ARBA00022737"/>
    </source>
</evidence>
<keyword evidence="2 3" id="KW-0040">ANK repeat</keyword>
<reference evidence="5" key="1">
    <citation type="submission" date="2021-01" db="EMBL/GenBank/DDBJ databases">
        <title>Genomic Encyclopedia of Type Strains, Phase IV (KMG-IV): sequencing the most valuable type-strain genomes for metagenomic binning, comparative biology and taxonomic classification.</title>
        <authorList>
            <person name="Goeker M."/>
        </authorList>
    </citation>
    <scope>NUCLEOTIDE SEQUENCE</scope>
    <source>
        <strain evidence="5">DSM 25523</strain>
    </source>
</reference>
<keyword evidence="6" id="KW-1185">Reference proteome</keyword>
<proteinExistence type="predicted"/>
<keyword evidence="1" id="KW-0677">Repeat</keyword>
<protein>
    <recommendedName>
        <fullName evidence="7">Ankyrin</fullName>
    </recommendedName>
</protein>
<dbReference type="GO" id="GO:0005737">
    <property type="term" value="C:cytoplasm"/>
    <property type="evidence" value="ECO:0007669"/>
    <property type="project" value="TreeGrafter"/>
</dbReference>
<dbReference type="Proteomes" id="UP000717624">
    <property type="component" value="Unassembled WGS sequence"/>
</dbReference>
<dbReference type="EMBL" id="JAFBEB010000015">
    <property type="protein sequence ID" value="MBM7591771.1"/>
    <property type="molecule type" value="Genomic_DNA"/>
</dbReference>
<evidence type="ECO:0000256" key="2">
    <source>
        <dbReference type="ARBA" id="ARBA00023043"/>
    </source>
</evidence>
<dbReference type="GO" id="GO:2000812">
    <property type="term" value="P:regulation of barbed-end actin filament capping"/>
    <property type="evidence" value="ECO:0007669"/>
    <property type="project" value="TreeGrafter"/>
</dbReference>
<dbReference type="Pfam" id="PF12796">
    <property type="entry name" value="Ank_2"/>
    <property type="match status" value="1"/>
</dbReference>
<feature type="region of interest" description="Disordered" evidence="4">
    <location>
        <begin position="24"/>
        <end position="48"/>
    </location>
</feature>
<comment type="caution">
    <text evidence="5">The sequence shown here is derived from an EMBL/GenBank/DDBJ whole genome shotgun (WGS) entry which is preliminary data.</text>
</comment>